<dbReference type="AlphaFoldDB" id="A0AAE0T2X1"/>
<reference evidence="2" key="1">
    <citation type="journal article" date="2021" name="Genome Biol. Evol.">
        <title>A High-Quality Reference Genome for a Parasitic Bivalve with Doubly Uniparental Inheritance (Bivalvia: Unionida).</title>
        <authorList>
            <person name="Smith C.H."/>
        </authorList>
    </citation>
    <scope>NUCLEOTIDE SEQUENCE</scope>
    <source>
        <strain evidence="2">CHS0354</strain>
    </source>
</reference>
<protein>
    <submittedName>
        <fullName evidence="2">Uncharacterized protein</fullName>
    </submittedName>
</protein>
<accession>A0AAE0T2X1</accession>
<name>A0AAE0T2X1_9BIVA</name>
<evidence type="ECO:0000313" key="2">
    <source>
        <dbReference type="EMBL" id="KAK3602523.1"/>
    </source>
</evidence>
<sequence length="539" mass="61405">MLESKHHVAGKKQVWSKNTTYPAVVGRRPSEVSKLTNVLQKRLANAFNSDMLRMESMHRKELKNHNKAKKALETSMTAYSEKMKNVSTSHKKRFGIYNGDIKQKIVTKRSVSLDSSFGMLPSLIPKMGNMDSININGQGMRKTTNGHKRTKENTSDTSTRLRNTTASEVQLVNEFVPKKSRNKNMAEDFPVDFAITNAFPRNQPKLSGHNTNENIQSWDSLDSAYDSFDEYQEEINNVFQSEGEFSLKSSESTVTVNISPFPEIKVDEYIKHKQMNKEASRMIQPLHELSFKRPNLSKLRQEHDKKEIPAPKKDVVKGKKKTGGTKQKERKGSNGEMEDQLQSEFRPQNQRIKREKVNTMKIIHSFKYSSSVLDLYGINEKEEEDELSANPGELELKNGWYIKCLGGEVLTVDTRLLPSRRHFLRPRVRQLPRPSLSRSDPTSISSSSLRPLIMSMNPVENSGLQQTDHIPSERNVQEAIKEEDENVENSGPKNSDSKLLLPDIVVSRLPSNPPDEFRLHSPKSHSENCIIFPMIAVES</sequence>
<feature type="region of interest" description="Disordered" evidence="1">
    <location>
        <begin position="481"/>
        <end position="501"/>
    </location>
</feature>
<keyword evidence="3" id="KW-1185">Reference proteome</keyword>
<feature type="region of interest" description="Disordered" evidence="1">
    <location>
        <begin position="139"/>
        <end position="161"/>
    </location>
</feature>
<dbReference type="EMBL" id="JAEAOA010001758">
    <property type="protein sequence ID" value="KAK3602523.1"/>
    <property type="molecule type" value="Genomic_DNA"/>
</dbReference>
<feature type="compositionally biased region" description="Low complexity" evidence="1">
    <location>
        <begin position="434"/>
        <end position="450"/>
    </location>
</feature>
<reference evidence="2" key="2">
    <citation type="journal article" date="2021" name="Genome Biol. Evol.">
        <title>Developing a high-quality reference genome for a parasitic bivalve with doubly uniparental inheritance (Bivalvia: Unionida).</title>
        <authorList>
            <person name="Smith C.H."/>
        </authorList>
    </citation>
    <scope>NUCLEOTIDE SEQUENCE</scope>
    <source>
        <strain evidence="2">CHS0354</strain>
        <tissue evidence="2">Mantle</tissue>
    </source>
</reference>
<reference evidence="2" key="3">
    <citation type="submission" date="2023-05" db="EMBL/GenBank/DDBJ databases">
        <authorList>
            <person name="Smith C.H."/>
        </authorList>
    </citation>
    <scope>NUCLEOTIDE SEQUENCE</scope>
    <source>
        <strain evidence="2">CHS0354</strain>
        <tissue evidence="2">Mantle</tissue>
    </source>
</reference>
<evidence type="ECO:0000313" key="3">
    <source>
        <dbReference type="Proteomes" id="UP001195483"/>
    </source>
</evidence>
<proteinExistence type="predicted"/>
<gene>
    <name evidence="2" type="ORF">CHS0354_029342</name>
</gene>
<comment type="caution">
    <text evidence="2">The sequence shown here is derived from an EMBL/GenBank/DDBJ whole genome shotgun (WGS) entry which is preliminary data.</text>
</comment>
<feature type="region of interest" description="Disordered" evidence="1">
    <location>
        <begin position="290"/>
        <end position="352"/>
    </location>
</feature>
<organism evidence="2 3">
    <name type="scientific">Potamilus streckersoni</name>
    <dbReference type="NCBI Taxonomy" id="2493646"/>
    <lineage>
        <taxon>Eukaryota</taxon>
        <taxon>Metazoa</taxon>
        <taxon>Spiralia</taxon>
        <taxon>Lophotrochozoa</taxon>
        <taxon>Mollusca</taxon>
        <taxon>Bivalvia</taxon>
        <taxon>Autobranchia</taxon>
        <taxon>Heteroconchia</taxon>
        <taxon>Palaeoheterodonta</taxon>
        <taxon>Unionida</taxon>
        <taxon>Unionoidea</taxon>
        <taxon>Unionidae</taxon>
        <taxon>Ambleminae</taxon>
        <taxon>Lampsilini</taxon>
        <taxon>Potamilus</taxon>
    </lineage>
</organism>
<evidence type="ECO:0000256" key="1">
    <source>
        <dbReference type="SAM" id="MobiDB-lite"/>
    </source>
</evidence>
<dbReference type="Proteomes" id="UP001195483">
    <property type="component" value="Unassembled WGS sequence"/>
</dbReference>
<feature type="compositionally biased region" description="Basic and acidic residues" evidence="1">
    <location>
        <begin position="299"/>
        <end position="317"/>
    </location>
</feature>
<feature type="region of interest" description="Disordered" evidence="1">
    <location>
        <begin position="431"/>
        <end position="450"/>
    </location>
</feature>